<comment type="caution">
    <text evidence="1">The sequence shown here is derived from an EMBL/GenBank/DDBJ whole genome shotgun (WGS) entry which is preliminary data.</text>
</comment>
<name>A0A5C6P1I6_9TELE</name>
<gene>
    <name evidence="1" type="ORF">D4764_15G0005690</name>
</gene>
<evidence type="ECO:0000313" key="1">
    <source>
        <dbReference type="EMBL" id="TWW73175.1"/>
    </source>
</evidence>
<keyword evidence="2" id="KW-1185">Reference proteome</keyword>
<protein>
    <submittedName>
        <fullName evidence="1">Uncharacterized protein</fullName>
    </submittedName>
</protein>
<reference evidence="1 2" key="1">
    <citation type="submission" date="2019-04" db="EMBL/GenBank/DDBJ databases">
        <title>Chromosome genome assembly for Takifugu flavidus.</title>
        <authorList>
            <person name="Xiao S."/>
        </authorList>
    </citation>
    <scope>NUCLEOTIDE SEQUENCE [LARGE SCALE GENOMIC DNA]</scope>
    <source>
        <strain evidence="1">HTHZ2018</strain>
        <tissue evidence="1">Muscle</tissue>
    </source>
</reference>
<sequence>MVFICSVVFLWFPGDQYQPSFYKLKHGNTSACLATGFSRFHQLQNNTLFNQSEAVLISQDSLFNQVAFMDQDADGETSCPEDKNEGAVRCDDALQPDPLVNLVSLMVTGLRVLLLKTMIFNILMTLRLRISQCE</sequence>
<proteinExistence type="predicted"/>
<organism evidence="1 2">
    <name type="scientific">Takifugu flavidus</name>
    <name type="common">sansaifugu</name>
    <dbReference type="NCBI Taxonomy" id="433684"/>
    <lineage>
        <taxon>Eukaryota</taxon>
        <taxon>Metazoa</taxon>
        <taxon>Chordata</taxon>
        <taxon>Craniata</taxon>
        <taxon>Vertebrata</taxon>
        <taxon>Euteleostomi</taxon>
        <taxon>Actinopterygii</taxon>
        <taxon>Neopterygii</taxon>
        <taxon>Teleostei</taxon>
        <taxon>Neoteleostei</taxon>
        <taxon>Acanthomorphata</taxon>
        <taxon>Eupercaria</taxon>
        <taxon>Tetraodontiformes</taxon>
        <taxon>Tetradontoidea</taxon>
        <taxon>Tetraodontidae</taxon>
        <taxon>Takifugu</taxon>
    </lineage>
</organism>
<dbReference type="Proteomes" id="UP000324091">
    <property type="component" value="Chromosome 15"/>
</dbReference>
<evidence type="ECO:0000313" key="2">
    <source>
        <dbReference type="Proteomes" id="UP000324091"/>
    </source>
</evidence>
<dbReference type="AlphaFoldDB" id="A0A5C6P1I6"/>
<dbReference type="EMBL" id="RHFK02000007">
    <property type="protein sequence ID" value="TWW73175.1"/>
    <property type="molecule type" value="Genomic_DNA"/>
</dbReference>
<accession>A0A5C6P1I6</accession>